<evidence type="ECO:0000313" key="3">
    <source>
        <dbReference type="Proteomes" id="UP000438345"/>
    </source>
</evidence>
<dbReference type="EMBL" id="CP046973">
    <property type="protein sequence ID" value="QGZ90505.1"/>
    <property type="molecule type" value="Genomic_DNA"/>
</dbReference>
<evidence type="ECO:0000313" key="2">
    <source>
        <dbReference type="EMBL" id="QGZ90505.1"/>
    </source>
</evidence>
<dbReference type="AlphaFoldDB" id="A0A857D4M9"/>
<dbReference type="SUPFAM" id="SSF53474">
    <property type="entry name" value="alpha/beta-Hydrolases"/>
    <property type="match status" value="1"/>
</dbReference>
<proteinExistence type="predicted"/>
<reference evidence="2 3" key="1">
    <citation type="submission" date="2019-12" db="EMBL/GenBank/DDBJ databases">
        <title>Complete genome sequence of Microcystis aeruginosa strain FD4.</title>
        <authorList>
            <person name="Urakawa H."/>
        </authorList>
    </citation>
    <scope>NUCLEOTIDE SEQUENCE [LARGE SCALE GENOMIC DNA]</scope>
    <source>
        <strain evidence="2 3">FD4</strain>
    </source>
</reference>
<gene>
    <name evidence="2" type="ORF">GQR42_14135</name>
</gene>
<organism evidence="2 3">
    <name type="scientific">Microcystis aeruginosa FD4</name>
    <dbReference type="NCBI Taxonomy" id="2686288"/>
    <lineage>
        <taxon>Bacteria</taxon>
        <taxon>Bacillati</taxon>
        <taxon>Cyanobacteriota</taxon>
        <taxon>Cyanophyceae</taxon>
        <taxon>Oscillatoriophycideae</taxon>
        <taxon>Chroococcales</taxon>
        <taxon>Microcystaceae</taxon>
        <taxon>Microcystis</taxon>
    </lineage>
</organism>
<keyword evidence="2" id="KW-0378">Hydrolase</keyword>
<sequence length="264" mass="28724">MLQNLSDFDELELTFDNETRTVFRKGQGPAVIVMHEIPGIHPGVIRLANAFCNAGLSVWLPSLLGKPGKKVSIPYIANSLGRACVMQEFTVLATNKNSPVTSWLRLLARYAHSQSGGPGVGAIGMCLTGGFALAMMIEEAVLAPVVCNPSLPFALTLSRQSEVGVDENTLEQAKARSAEQNICLLGLRFTNDIFVPSQRFRRLRQAFGSNFLVIEIDSSIGNQHGINPLAHSVLGVNYVDRPEHPTVIAESQTVAFIRDRLIQS</sequence>
<dbReference type="Gene3D" id="3.40.50.1820">
    <property type="entry name" value="alpha/beta hydrolase"/>
    <property type="match status" value="1"/>
</dbReference>
<protein>
    <submittedName>
        <fullName evidence="2">Dienelactone hydrolase</fullName>
    </submittedName>
</protein>
<evidence type="ECO:0000259" key="1">
    <source>
        <dbReference type="Pfam" id="PF01738"/>
    </source>
</evidence>
<dbReference type="GO" id="GO:0016787">
    <property type="term" value="F:hydrolase activity"/>
    <property type="evidence" value="ECO:0007669"/>
    <property type="project" value="UniProtKB-KW"/>
</dbReference>
<dbReference type="RefSeq" id="WP_158200445.1">
    <property type="nucleotide sequence ID" value="NZ_CP046973.1"/>
</dbReference>
<accession>A0A857D4M9</accession>
<feature type="domain" description="Dienelactone hydrolase" evidence="1">
    <location>
        <begin position="27"/>
        <end position="225"/>
    </location>
</feature>
<dbReference type="Pfam" id="PF01738">
    <property type="entry name" value="DLH"/>
    <property type="match status" value="1"/>
</dbReference>
<name>A0A857D4M9_MICAE</name>
<dbReference type="Proteomes" id="UP000438345">
    <property type="component" value="Chromosome"/>
</dbReference>
<dbReference type="InterPro" id="IPR029058">
    <property type="entry name" value="AB_hydrolase_fold"/>
</dbReference>
<dbReference type="InterPro" id="IPR002925">
    <property type="entry name" value="Dienelactn_hydro"/>
</dbReference>